<dbReference type="EMBL" id="BMZO01000007">
    <property type="protein sequence ID" value="GHC73925.1"/>
    <property type="molecule type" value="Genomic_DNA"/>
</dbReference>
<dbReference type="PANTHER" id="PTHR30373:SF8">
    <property type="entry name" value="BLL7265 PROTEIN"/>
    <property type="match status" value="1"/>
</dbReference>
<feature type="transmembrane region" description="Helical" evidence="1">
    <location>
        <begin position="72"/>
        <end position="93"/>
    </location>
</feature>
<proteinExistence type="predicted"/>
<protein>
    <recommendedName>
        <fullName evidence="4">TPM domain-containing protein</fullName>
    </recommendedName>
</protein>
<organism evidence="2 3">
    <name type="scientific">Limoniibacter endophyticus</name>
    <dbReference type="NCBI Taxonomy" id="1565040"/>
    <lineage>
        <taxon>Bacteria</taxon>
        <taxon>Pseudomonadati</taxon>
        <taxon>Pseudomonadota</taxon>
        <taxon>Alphaproteobacteria</taxon>
        <taxon>Hyphomicrobiales</taxon>
        <taxon>Bartonellaceae</taxon>
        <taxon>Limoniibacter</taxon>
    </lineage>
</organism>
<name>A0A8J3GGM3_9HYPH</name>
<keyword evidence="3" id="KW-1185">Reference proteome</keyword>
<evidence type="ECO:0000256" key="1">
    <source>
        <dbReference type="SAM" id="Phobius"/>
    </source>
</evidence>
<dbReference type="Proteomes" id="UP000641137">
    <property type="component" value="Unassembled WGS sequence"/>
</dbReference>
<comment type="caution">
    <text evidence="2">The sequence shown here is derived from an EMBL/GenBank/DDBJ whole genome shotgun (WGS) entry which is preliminary data.</text>
</comment>
<dbReference type="PANTHER" id="PTHR30373">
    <property type="entry name" value="UPF0603 PROTEIN YGCG"/>
    <property type="match status" value="1"/>
</dbReference>
<gene>
    <name evidence="2" type="ORF">GCM10010136_22530</name>
</gene>
<keyword evidence="1" id="KW-0472">Membrane</keyword>
<evidence type="ECO:0008006" key="4">
    <source>
        <dbReference type="Google" id="ProtNLM"/>
    </source>
</evidence>
<reference evidence="2" key="1">
    <citation type="journal article" date="2014" name="Int. J. Syst. Evol. Microbiol.">
        <title>Complete genome sequence of Corynebacterium casei LMG S-19264T (=DSM 44701T), isolated from a smear-ripened cheese.</title>
        <authorList>
            <consortium name="US DOE Joint Genome Institute (JGI-PGF)"/>
            <person name="Walter F."/>
            <person name="Albersmeier A."/>
            <person name="Kalinowski J."/>
            <person name="Ruckert C."/>
        </authorList>
    </citation>
    <scope>NUCLEOTIDE SEQUENCE</scope>
    <source>
        <strain evidence="2">KCTC 42097</strain>
    </source>
</reference>
<keyword evidence="1" id="KW-0812">Transmembrane</keyword>
<accession>A0A8J3GGM3</accession>
<evidence type="ECO:0000313" key="3">
    <source>
        <dbReference type="Proteomes" id="UP000641137"/>
    </source>
</evidence>
<reference evidence="2" key="2">
    <citation type="submission" date="2020-09" db="EMBL/GenBank/DDBJ databases">
        <authorList>
            <person name="Sun Q."/>
            <person name="Kim S."/>
        </authorList>
    </citation>
    <scope>NUCLEOTIDE SEQUENCE</scope>
    <source>
        <strain evidence="2">KCTC 42097</strain>
    </source>
</reference>
<keyword evidence="1" id="KW-1133">Transmembrane helix</keyword>
<feature type="transmembrane region" description="Helical" evidence="1">
    <location>
        <begin position="40"/>
        <end position="66"/>
    </location>
</feature>
<dbReference type="Gene3D" id="3.10.310.50">
    <property type="match status" value="1"/>
</dbReference>
<dbReference type="RefSeq" id="WP_189490152.1">
    <property type="nucleotide sequence ID" value="NZ_BMZO01000007.1"/>
</dbReference>
<dbReference type="AlphaFoldDB" id="A0A8J3GGM3"/>
<evidence type="ECO:0000313" key="2">
    <source>
        <dbReference type="EMBL" id="GHC73925.1"/>
    </source>
</evidence>
<sequence length="212" mass="23354">MSKLILSAQDHINISQAIREAEAGTAGEIYCVLARSSGSYVFPALALSSMALIIASLAVAIFLHIYWIDPSLMHFVGMQAVALIIIWALIWCVKPLRLWLVPAPYLYRHAHANALTQFMSRNIHTTPERTGLLLFISLEEHYATVIADVKINDKVGQEEWNAIVSALVDGARRDHVAEGFVRAIALAGALLARHVPKGENDPNSLPDRLVEL</sequence>